<proteinExistence type="predicted"/>
<evidence type="ECO:0000313" key="5">
    <source>
        <dbReference type="EMBL" id="KZE75240.1"/>
    </source>
</evidence>
<dbReference type="SUPFAM" id="SSF88713">
    <property type="entry name" value="Glycoside hydrolase/deacetylase"/>
    <property type="match status" value="1"/>
</dbReference>
<evidence type="ECO:0000256" key="2">
    <source>
        <dbReference type="ARBA" id="ARBA00022801"/>
    </source>
</evidence>
<dbReference type="Gene3D" id="3.20.20.370">
    <property type="entry name" value="Glycoside hydrolase/deacetylase"/>
    <property type="match status" value="1"/>
</dbReference>
<keyword evidence="1" id="KW-0479">Metal-binding</keyword>
<comment type="caution">
    <text evidence="5">The sequence shown here is derived from an EMBL/GenBank/DDBJ whole genome shotgun (WGS) entry which is preliminary data.</text>
</comment>
<name>A0A163VQD3_9BACL</name>
<dbReference type="InterPro" id="IPR002509">
    <property type="entry name" value="NODB_dom"/>
</dbReference>
<dbReference type="GO" id="GO:0005975">
    <property type="term" value="P:carbohydrate metabolic process"/>
    <property type="evidence" value="ECO:0007669"/>
    <property type="project" value="InterPro"/>
</dbReference>
<dbReference type="EMBL" id="LQRA01000073">
    <property type="protein sequence ID" value="KZE75240.1"/>
    <property type="molecule type" value="Genomic_DNA"/>
</dbReference>
<dbReference type="PANTHER" id="PTHR10587">
    <property type="entry name" value="GLYCOSYL TRANSFERASE-RELATED"/>
    <property type="match status" value="1"/>
</dbReference>
<keyword evidence="3" id="KW-0812">Transmembrane</keyword>
<keyword evidence="6" id="KW-1185">Reference proteome</keyword>
<feature type="domain" description="NodB homology" evidence="4">
    <location>
        <begin position="64"/>
        <end position="247"/>
    </location>
</feature>
<dbReference type="PANTHER" id="PTHR10587:SF133">
    <property type="entry name" value="CHITIN DEACETYLASE 1-RELATED"/>
    <property type="match status" value="1"/>
</dbReference>
<dbReference type="AlphaFoldDB" id="A0A163VQD3"/>
<accession>A0A163VQD3</accession>
<dbReference type="PROSITE" id="PS51677">
    <property type="entry name" value="NODB"/>
    <property type="match status" value="1"/>
</dbReference>
<dbReference type="GO" id="GO:0016020">
    <property type="term" value="C:membrane"/>
    <property type="evidence" value="ECO:0007669"/>
    <property type="project" value="TreeGrafter"/>
</dbReference>
<organism evidence="5 6">
    <name type="scientific">Paenibacillus elgii</name>
    <dbReference type="NCBI Taxonomy" id="189691"/>
    <lineage>
        <taxon>Bacteria</taxon>
        <taxon>Bacillati</taxon>
        <taxon>Bacillota</taxon>
        <taxon>Bacilli</taxon>
        <taxon>Bacillales</taxon>
        <taxon>Paenibacillaceae</taxon>
        <taxon>Paenibacillus</taxon>
    </lineage>
</organism>
<reference evidence="6" key="1">
    <citation type="submission" date="2016-01" db="EMBL/GenBank/DDBJ databases">
        <title>Draft genome of Chromobacterium sp. F49.</title>
        <authorList>
            <person name="Hong K.W."/>
        </authorList>
    </citation>
    <scope>NUCLEOTIDE SEQUENCE [LARGE SCALE GENOMIC DNA]</scope>
    <source>
        <strain evidence="6">M63</strain>
    </source>
</reference>
<keyword evidence="3" id="KW-1133">Transmembrane helix</keyword>
<evidence type="ECO:0000256" key="1">
    <source>
        <dbReference type="ARBA" id="ARBA00022723"/>
    </source>
</evidence>
<keyword evidence="2" id="KW-0378">Hydrolase</keyword>
<dbReference type="Pfam" id="PF01522">
    <property type="entry name" value="Polysacc_deac_1"/>
    <property type="match status" value="1"/>
</dbReference>
<dbReference type="STRING" id="1007103.GCA_000213315_02400"/>
<dbReference type="GO" id="GO:0046872">
    <property type="term" value="F:metal ion binding"/>
    <property type="evidence" value="ECO:0007669"/>
    <property type="project" value="UniProtKB-KW"/>
</dbReference>
<dbReference type="CDD" id="cd10917">
    <property type="entry name" value="CE4_NodB_like_6s_7s"/>
    <property type="match status" value="1"/>
</dbReference>
<sequence>MERLNGMKRTKGLLRLRIGIVVLALLSGYFIVDAMLPQTEAKVREAKSEQVQSQANLKPPKKDKLVALTFDDGPDAKYTVKILDILKKYNAKATFFVVGYQAEKYPGVLSRIVKEGHMLGNHTWSHKDLTKLNGQQINNEIVKLNKVIQNATGEAPKYVRTPYGAVSKKVTEAIEQNGQHNVLWNVDTRDWAGATPEDMLKNVKANLKPGGIILMHSFGGKKGDLSNTIKLLPKMIEELQEEGYSFVTVDELKSKSS</sequence>
<evidence type="ECO:0000259" key="4">
    <source>
        <dbReference type="PROSITE" id="PS51677"/>
    </source>
</evidence>
<dbReference type="eggNOG" id="COG0726">
    <property type="taxonomic scope" value="Bacteria"/>
</dbReference>
<gene>
    <name evidence="5" type="ORF">AV654_26975</name>
</gene>
<evidence type="ECO:0000313" key="6">
    <source>
        <dbReference type="Proteomes" id="UP000076563"/>
    </source>
</evidence>
<feature type="transmembrane region" description="Helical" evidence="3">
    <location>
        <begin position="12"/>
        <end position="32"/>
    </location>
</feature>
<dbReference type="InterPro" id="IPR011330">
    <property type="entry name" value="Glyco_hydro/deAcase_b/a-brl"/>
</dbReference>
<dbReference type="Proteomes" id="UP000076563">
    <property type="component" value="Unassembled WGS sequence"/>
</dbReference>
<dbReference type="InterPro" id="IPR050248">
    <property type="entry name" value="Polysacc_deacetylase_ArnD"/>
</dbReference>
<keyword evidence="3" id="KW-0472">Membrane</keyword>
<evidence type="ECO:0000256" key="3">
    <source>
        <dbReference type="SAM" id="Phobius"/>
    </source>
</evidence>
<dbReference type="GO" id="GO:0016810">
    <property type="term" value="F:hydrolase activity, acting on carbon-nitrogen (but not peptide) bonds"/>
    <property type="evidence" value="ECO:0007669"/>
    <property type="project" value="InterPro"/>
</dbReference>
<protein>
    <recommendedName>
        <fullName evidence="4">NodB homology domain-containing protein</fullName>
    </recommendedName>
</protein>